<organism evidence="1 2">
    <name type="scientific">Allacma fusca</name>
    <dbReference type="NCBI Taxonomy" id="39272"/>
    <lineage>
        <taxon>Eukaryota</taxon>
        <taxon>Metazoa</taxon>
        <taxon>Ecdysozoa</taxon>
        <taxon>Arthropoda</taxon>
        <taxon>Hexapoda</taxon>
        <taxon>Collembola</taxon>
        <taxon>Symphypleona</taxon>
        <taxon>Sminthuridae</taxon>
        <taxon>Allacma</taxon>
    </lineage>
</organism>
<evidence type="ECO:0000313" key="2">
    <source>
        <dbReference type="Proteomes" id="UP000708208"/>
    </source>
</evidence>
<sequence length="251" mass="28951">ENFQEKYLQQFSVAIFGSTSTVETVRKEFLRFSGTVVALSAFDSHIWSANVSKEDNYPIFIAESEPSITFSVPNNIKDFWAIFESIAKIHWNCILTIGECANNNGRLVLIAIWPEGVIEDEVGDLVERSIRNSPLLRRFRHALGMDKNAFIIFPINGNPNDTYHAYELYFIKDLIVVERVESIMLEDMLAFKYRRSNFRKVPIISMTQNDERFPVYAKHENVNGWNLTRANLTDGSPRYPPNLKTLENSLF</sequence>
<gene>
    <name evidence="1" type="ORF">AFUS01_LOCUS45869</name>
</gene>
<evidence type="ECO:0000313" key="1">
    <source>
        <dbReference type="EMBL" id="CAG7836641.1"/>
    </source>
</evidence>
<keyword evidence="2" id="KW-1185">Reference proteome</keyword>
<dbReference type="AlphaFoldDB" id="A0A8J2Q6H2"/>
<protein>
    <submittedName>
        <fullName evidence="1">Uncharacterized protein</fullName>
    </submittedName>
</protein>
<feature type="non-terminal residue" evidence="1">
    <location>
        <position position="1"/>
    </location>
</feature>
<reference evidence="1" key="1">
    <citation type="submission" date="2021-06" db="EMBL/GenBank/DDBJ databases">
        <authorList>
            <person name="Hodson N. C."/>
            <person name="Mongue J. A."/>
            <person name="Jaron S. K."/>
        </authorList>
    </citation>
    <scope>NUCLEOTIDE SEQUENCE</scope>
</reference>
<accession>A0A8J2Q6H2</accession>
<dbReference type="EMBL" id="CAJVCH010571107">
    <property type="protein sequence ID" value="CAG7836641.1"/>
    <property type="molecule type" value="Genomic_DNA"/>
</dbReference>
<proteinExistence type="predicted"/>
<comment type="caution">
    <text evidence="1">The sequence shown here is derived from an EMBL/GenBank/DDBJ whole genome shotgun (WGS) entry which is preliminary data.</text>
</comment>
<dbReference type="Proteomes" id="UP000708208">
    <property type="component" value="Unassembled WGS sequence"/>
</dbReference>
<name>A0A8J2Q6H2_9HEXA</name>